<dbReference type="InterPro" id="IPR011011">
    <property type="entry name" value="Znf_FYVE_PHD"/>
</dbReference>
<feature type="compositionally biased region" description="Polar residues" evidence="4">
    <location>
        <begin position="137"/>
        <end position="148"/>
    </location>
</feature>
<keyword evidence="3" id="KW-0862">Zinc</keyword>
<organism evidence="6 7">
    <name type="scientific">Photinus pyralis</name>
    <name type="common">Common eastern firefly</name>
    <name type="synonym">Lampyris pyralis</name>
    <dbReference type="NCBI Taxonomy" id="7054"/>
    <lineage>
        <taxon>Eukaryota</taxon>
        <taxon>Metazoa</taxon>
        <taxon>Ecdysozoa</taxon>
        <taxon>Arthropoda</taxon>
        <taxon>Hexapoda</taxon>
        <taxon>Insecta</taxon>
        <taxon>Pterygota</taxon>
        <taxon>Neoptera</taxon>
        <taxon>Endopterygota</taxon>
        <taxon>Coleoptera</taxon>
        <taxon>Polyphaga</taxon>
        <taxon>Elateriformia</taxon>
        <taxon>Elateroidea</taxon>
        <taxon>Lampyridae</taxon>
        <taxon>Lampyrinae</taxon>
        <taxon>Photinus</taxon>
    </lineage>
</organism>
<evidence type="ECO:0000313" key="7">
    <source>
        <dbReference type="Proteomes" id="UP000327044"/>
    </source>
</evidence>
<feature type="region of interest" description="Disordered" evidence="4">
    <location>
        <begin position="131"/>
        <end position="158"/>
    </location>
</feature>
<dbReference type="SUPFAM" id="SSF57903">
    <property type="entry name" value="FYVE/PHD zinc finger"/>
    <property type="match status" value="1"/>
</dbReference>
<evidence type="ECO:0000256" key="4">
    <source>
        <dbReference type="SAM" id="MobiDB-lite"/>
    </source>
</evidence>
<gene>
    <name evidence="6" type="ORF">PPYR_01844</name>
</gene>
<dbReference type="SMART" id="SM00249">
    <property type="entry name" value="PHD"/>
    <property type="match status" value="1"/>
</dbReference>
<feature type="compositionally biased region" description="Low complexity" evidence="4">
    <location>
        <begin position="40"/>
        <end position="51"/>
    </location>
</feature>
<evidence type="ECO:0000259" key="5">
    <source>
        <dbReference type="SMART" id="SM00249"/>
    </source>
</evidence>
<accession>A0A5N4B5P7</accession>
<evidence type="ECO:0000256" key="1">
    <source>
        <dbReference type="ARBA" id="ARBA00022723"/>
    </source>
</evidence>
<dbReference type="InterPro" id="IPR013083">
    <property type="entry name" value="Znf_RING/FYVE/PHD"/>
</dbReference>
<sequence>MAESNQNRPVQGHNVIDDAIPSTSGLQKTNRRCLSLTPEDSSNSGSSFSVHDSSDNDTGLESEQDNEECQLRESFTDMLKTPDAAVVKATKSVRKPAINSRAQIVKKDLFDKQEKPITPKIHKTASLNKRSLKKQSLDLSENSGSGSKITPKAPPKSRQTKIKESWYCKLCQEDRVADMRVCVACNVYMHEECLGLTAKDKIPNFLCPECDQNT</sequence>
<dbReference type="AlphaFoldDB" id="A0A5N4B5P7"/>
<proteinExistence type="predicted"/>
<dbReference type="Proteomes" id="UP000327044">
    <property type="component" value="Unassembled WGS sequence"/>
</dbReference>
<feature type="domain" description="Zinc finger PHD-type" evidence="5">
    <location>
        <begin position="167"/>
        <end position="211"/>
    </location>
</feature>
<dbReference type="GO" id="GO:0008270">
    <property type="term" value="F:zinc ion binding"/>
    <property type="evidence" value="ECO:0007669"/>
    <property type="project" value="UniProtKB-KW"/>
</dbReference>
<evidence type="ECO:0000256" key="2">
    <source>
        <dbReference type="ARBA" id="ARBA00022771"/>
    </source>
</evidence>
<reference evidence="6 7" key="1">
    <citation type="journal article" date="2018" name="Elife">
        <title>Firefly genomes illuminate parallel origins of bioluminescence in beetles.</title>
        <authorList>
            <person name="Fallon T.R."/>
            <person name="Lower S.E."/>
            <person name="Chang C.H."/>
            <person name="Bessho-Uehara M."/>
            <person name="Martin G.J."/>
            <person name="Bewick A.J."/>
            <person name="Behringer M."/>
            <person name="Debat H.J."/>
            <person name="Wong I."/>
            <person name="Day J.C."/>
            <person name="Suvorov A."/>
            <person name="Silva C.J."/>
            <person name="Stanger-Hall K.F."/>
            <person name="Hall D.W."/>
            <person name="Schmitz R.J."/>
            <person name="Nelson D.R."/>
            <person name="Lewis S.M."/>
            <person name="Shigenobu S."/>
            <person name="Bybee S.M."/>
            <person name="Larracuente A.M."/>
            <person name="Oba Y."/>
            <person name="Weng J.K."/>
        </authorList>
    </citation>
    <scope>NUCLEOTIDE SEQUENCE [LARGE SCALE GENOMIC DNA]</scope>
    <source>
        <strain evidence="6">1611_PpyrPB1</strain>
        <tissue evidence="6">Whole body</tissue>
    </source>
</reference>
<dbReference type="InParanoid" id="A0A5N4B5P7"/>
<keyword evidence="2" id="KW-0863">Zinc-finger</keyword>
<name>A0A5N4B5P7_PHOPY</name>
<keyword evidence="7" id="KW-1185">Reference proteome</keyword>
<protein>
    <recommendedName>
        <fullName evidence="5">Zinc finger PHD-type domain-containing protein</fullName>
    </recommendedName>
</protein>
<keyword evidence="1" id="KW-0479">Metal-binding</keyword>
<dbReference type="Gene3D" id="3.30.40.10">
    <property type="entry name" value="Zinc/RING finger domain, C3HC4 (zinc finger)"/>
    <property type="match status" value="1"/>
</dbReference>
<feature type="region of interest" description="Disordered" evidence="4">
    <location>
        <begin position="1"/>
        <end position="71"/>
    </location>
</feature>
<evidence type="ECO:0000256" key="3">
    <source>
        <dbReference type="ARBA" id="ARBA00022833"/>
    </source>
</evidence>
<comment type="caution">
    <text evidence="6">The sequence shown here is derived from an EMBL/GenBank/DDBJ whole genome shotgun (WGS) entry which is preliminary data.</text>
</comment>
<dbReference type="InterPro" id="IPR001965">
    <property type="entry name" value="Znf_PHD"/>
</dbReference>
<dbReference type="EMBL" id="VVIM01000001">
    <property type="protein sequence ID" value="KAB0804874.1"/>
    <property type="molecule type" value="Genomic_DNA"/>
</dbReference>
<feature type="compositionally biased region" description="Acidic residues" evidence="4">
    <location>
        <begin position="58"/>
        <end position="68"/>
    </location>
</feature>
<evidence type="ECO:0000313" key="6">
    <source>
        <dbReference type="EMBL" id="KAB0804874.1"/>
    </source>
</evidence>